<evidence type="ECO:0000256" key="1">
    <source>
        <dbReference type="SAM" id="MobiDB-lite"/>
    </source>
</evidence>
<dbReference type="AlphaFoldDB" id="A0A7W6DI39"/>
<proteinExistence type="predicted"/>
<accession>A0A7W6DI39</accession>
<evidence type="ECO:0000313" key="3">
    <source>
        <dbReference type="Proteomes" id="UP000552757"/>
    </source>
</evidence>
<feature type="compositionally biased region" description="Low complexity" evidence="1">
    <location>
        <begin position="267"/>
        <end position="278"/>
    </location>
</feature>
<feature type="region of interest" description="Disordered" evidence="1">
    <location>
        <begin position="267"/>
        <end position="292"/>
    </location>
</feature>
<dbReference type="EMBL" id="JACIEB010000013">
    <property type="protein sequence ID" value="MBB3983676.1"/>
    <property type="molecule type" value="Genomic_DNA"/>
</dbReference>
<dbReference type="Proteomes" id="UP000552757">
    <property type="component" value="Unassembled WGS sequence"/>
</dbReference>
<reference evidence="2 3" key="1">
    <citation type="submission" date="2020-08" db="EMBL/GenBank/DDBJ databases">
        <title>Genomic Encyclopedia of Type Strains, Phase IV (KMG-IV): sequencing the most valuable type-strain genomes for metagenomic binning, comparative biology and taxonomic classification.</title>
        <authorList>
            <person name="Goeker M."/>
        </authorList>
    </citation>
    <scope>NUCLEOTIDE SEQUENCE [LARGE SCALE GENOMIC DNA]</scope>
    <source>
        <strain evidence="2 3">DSM 29348</strain>
    </source>
</reference>
<gene>
    <name evidence="2" type="ORF">GGR44_003373</name>
</gene>
<organism evidence="2 3">
    <name type="scientific">Sphingobium fontiphilum</name>
    <dbReference type="NCBI Taxonomy" id="944425"/>
    <lineage>
        <taxon>Bacteria</taxon>
        <taxon>Pseudomonadati</taxon>
        <taxon>Pseudomonadota</taxon>
        <taxon>Alphaproteobacteria</taxon>
        <taxon>Sphingomonadales</taxon>
        <taxon>Sphingomonadaceae</taxon>
        <taxon>Sphingobium</taxon>
    </lineage>
</organism>
<name>A0A7W6DI39_9SPHN</name>
<protein>
    <submittedName>
        <fullName evidence="2">Uncharacterized protein</fullName>
    </submittedName>
</protein>
<sequence length="292" mass="31442">MPLLPVFALTACGGTNDTPVGNNAAAQFNAAAMPGNATAAVEDKKPVPSSACAGVQDSKESDNVLGIAPGMSPAQASALLICKGYVATFPVGDDHERINQQEEQQGIFRQDFGRNDRRDYVRLFSEGRPGAQQIFYVARASYFGDNAPTMEAVAQQYVDAHHPPEKPYQYRFGIIRVGKVNISEPISGRASPEATRKQCIDVAFLHDAGDRFSTVMNVPPRPDPDCGPSMTLEVIPNGRNKEVAYLAHYRASNLRLAASLRDQRNAAAQAAQNAQRAAETQDAKANGELPDL</sequence>
<keyword evidence="3" id="KW-1185">Reference proteome</keyword>
<comment type="caution">
    <text evidence="2">The sequence shown here is derived from an EMBL/GenBank/DDBJ whole genome shotgun (WGS) entry which is preliminary data.</text>
</comment>
<evidence type="ECO:0000313" key="2">
    <source>
        <dbReference type="EMBL" id="MBB3983676.1"/>
    </source>
</evidence>
<dbReference type="RefSeq" id="WP_183956611.1">
    <property type="nucleotide sequence ID" value="NZ_JACIEB010000013.1"/>
</dbReference>